<keyword evidence="3 5" id="KW-1133">Transmembrane helix</keyword>
<feature type="transmembrane region" description="Helical" evidence="5">
    <location>
        <begin position="12"/>
        <end position="31"/>
    </location>
</feature>
<evidence type="ECO:0000256" key="5">
    <source>
        <dbReference type="SAM" id="Phobius"/>
    </source>
</evidence>
<gene>
    <name evidence="7" type="ORF">SAMN03084138_03176</name>
</gene>
<dbReference type="Pfam" id="PF04116">
    <property type="entry name" value="FA_hydroxylase"/>
    <property type="match status" value="1"/>
</dbReference>
<name>A0A1I5TCP8_9GAMM</name>
<feature type="domain" description="Fatty acid hydroxylase" evidence="6">
    <location>
        <begin position="93"/>
        <end position="229"/>
    </location>
</feature>
<proteinExistence type="predicted"/>
<dbReference type="PANTHER" id="PTHR11863">
    <property type="entry name" value="STEROL DESATURASE"/>
    <property type="match status" value="1"/>
</dbReference>
<evidence type="ECO:0000256" key="3">
    <source>
        <dbReference type="ARBA" id="ARBA00022989"/>
    </source>
</evidence>
<reference evidence="7 8" key="1">
    <citation type="submission" date="2016-10" db="EMBL/GenBank/DDBJ databases">
        <authorList>
            <person name="de Groot N.N."/>
        </authorList>
    </citation>
    <scope>NUCLEOTIDE SEQUENCE [LARGE SCALE GENOMIC DNA]</scope>
    <source>
        <strain evidence="7 8">DSM 15893</strain>
    </source>
</reference>
<dbReference type="InterPro" id="IPR006694">
    <property type="entry name" value="Fatty_acid_hydroxylase"/>
</dbReference>
<evidence type="ECO:0000313" key="7">
    <source>
        <dbReference type="EMBL" id="SFP80814.1"/>
    </source>
</evidence>
<evidence type="ECO:0000313" key="8">
    <source>
        <dbReference type="Proteomes" id="UP000182692"/>
    </source>
</evidence>
<dbReference type="OrthoDB" id="9770329at2"/>
<protein>
    <submittedName>
        <fullName evidence="7">Sterol desaturase/sphingolipid hydroxylase, fatty acid hydroxylase superfamily</fullName>
    </submittedName>
</protein>
<feature type="transmembrane region" description="Helical" evidence="5">
    <location>
        <begin position="78"/>
        <end position="99"/>
    </location>
</feature>
<organism evidence="7 8">
    <name type="scientific">Enterovibrio norvegicus DSM 15893</name>
    <dbReference type="NCBI Taxonomy" id="1121869"/>
    <lineage>
        <taxon>Bacteria</taxon>
        <taxon>Pseudomonadati</taxon>
        <taxon>Pseudomonadota</taxon>
        <taxon>Gammaproteobacteria</taxon>
        <taxon>Vibrionales</taxon>
        <taxon>Vibrionaceae</taxon>
        <taxon>Enterovibrio</taxon>
    </lineage>
</organism>
<sequence>MLSYIESHETVFRLFSFFSIFIMMAAFEWLFPKRLLSVSKAKRWLNNISLMVFNTIALRIIFPVAAAGFAAWCQANGIGLFHFFEISHGIAVLISIVALDGIIWFQHRLFHTVPLLWRLHAVHHADRDLDVTSGARFHTLEILLSMLIKLAAIALLGAPVVAVILFEIILSGMALFNHSNVALPHSIDKVVRWFVVTPDMHRVHHSIHRHESDSNFGFNLAIWDRLFNTYRAQPDEGHYGMTIGLSYVREEKHVVWLFGLLRMPFTRNKTLSSEPSNEQNNSTL</sequence>
<dbReference type="GO" id="GO:0016491">
    <property type="term" value="F:oxidoreductase activity"/>
    <property type="evidence" value="ECO:0007669"/>
    <property type="project" value="InterPro"/>
</dbReference>
<dbReference type="GO" id="GO:0005506">
    <property type="term" value="F:iron ion binding"/>
    <property type="evidence" value="ECO:0007669"/>
    <property type="project" value="InterPro"/>
</dbReference>
<dbReference type="InterPro" id="IPR050307">
    <property type="entry name" value="Sterol_Desaturase_Related"/>
</dbReference>
<comment type="subcellular location">
    <subcellularLocation>
        <location evidence="1">Membrane</location>
    </subcellularLocation>
</comment>
<feature type="transmembrane region" description="Helical" evidence="5">
    <location>
        <begin position="150"/>
        <end position="176"/>
    </location>
</feature>
<evidence type="ECO:0000256" key="4">
    <source>
        <dbReference type="ARBA" id="ARBA00023136"/>
    </source>
</evidence>
<evidence type="ECO:0000259" key="6">
    <source>
        <dbReference type="Pfam" id="PF04116"/>
    </source>
</evidence>
<evidence type="ECO:0000256" key="1">
    <source>
        <dbReference type="ARBA" id="ARBA00004370"/>
    </source>
</evidence>
<dbReference type="GO" id="GO:0008610">
    <property type="term" value="P:lipid biosynthetic process"/>
    <property type="evidence" value="ECO:0007669"/>
    <property type="project" value="InterPro"/>
</dbReference>
<dbReference type="Proteomes" id="UP000182692">
    <property type="component" value="Unassembled WGS sequence"/>
</dbReference>
<dbReference type="STRING" id="1121869.SAMN03084138_03176"/>
<dbReference type="RefSeq" id="WP_017016439.1">
    <property type="nucleotide sequence ID" value="NZ_FOWR01000025.1"/>
</dbReference>
<dbReference type="GeneID" id="35870271"/>
<keyword evidence="2 5" id="KW-0812">Transmembrane</keyword>
<dbReference type="EMBL" id="FOWR01000025">
    <property type="protein sequence ID" value="SFP80814.1"/>
    <property type="molecule type" value="Genomic_DNA"/>
</dbReference>
<feature type="transmembrane region" description="Helical" evidence="5">
    <location>
        <begin position="52"/>
        <end position="72"/>
    </location>
</feature>
<accession>A0A1I5TCP8</accession>
<dbReference type="GO" id="GO:0016020">
    <property type="term" value="C:membrane"/>
    <property type="evidence" value="ECO:0007669"/>
    <property type="project" value="UniProtKB-SubCell"/>
</dbReference>
<keyword evidence="4 5" id="KW-0472">Membrane</keyword>
<evidence type="ECO:0000256" key="2">
    <source>
        <dbReference type="ARBA" id="ARBA00022692"/>
    </source>
</evidence>
<dbReference type="AlphaFoldDB" id="A0A1I5TCP8"/>